<sequence length="59" mass="6759">MITPLLSEFINGFALEGITDCFAKPLKWVLVNWNEFDSILIFDDMESFAISCSEVLREV</sequence>
<dbReference type="EMBL" id="AEMG01000008">
    <property type="protein sequence ID" value="EFW92343.1"/>
    <property type="molecule type" value="Genomic_DNA"/>
</dbReference>
<comment type="caution">
    <text evidence="1">The sequence shown here is derived from an EMBL/GenBank/DDBJ whole genome shotgun (WGS) entry which is preliminary data.</text>
</comment>
<protein>
    <submittedName>
        <fullName evidence="1">Uncharacterized protein</fullName>
    </submittedName>
</protein>
<accession>E7QT62</accession>
<evidence type="ECO:0000313" key="2">
    <source>
        <dbReference type="Proteomes" id="UP000003751"/>
    </source>
</evidence>
<dbReference type="AlphaFoldDB" id="E7QT62"/>
<dbReference type="PATRIC" id="fig|797209.4.peg.1931"/>
<proteinExistence type="predicted"/>
<dbReference type="Proteomes" id="UP000003751">
    <property type="component" value="Unassembled WGS sequence"/>
</dbReference>
<reference evidence="1 2" key="1">
    <citation type="journal article" date="2014" name="ISME J.">
        <title>Trehalose/2-sulfotrehalose biosynthesis and glycine-betaine uptake are widely spread mechanisms for osmoadaptation in the Halobacteriales.</title>
        <authorList>
            <person name="Youssef N.H."/>
            <person name="Savage-Ashlock K.N."/>
            <person name="McCully A.L."/>
            <person name="Luedtke B."/>
            <person name="Shaw E.I."/>
            <person name="Hoff W.D."/>
            <person name="Elshahed M.S."/>
        </authorList>
    </citation>
    <scope>NUCLEOTIDE SEQUENCE [LARGE SCALE GENOMIC DNA]</scope>
    <source>
        <strain evidence="1 2">DX253</strain>
    </source>
</reference>
<evidence type="ECO:0000313" key="1">
    <source>
        <dbReference type="EMBL" id="EFW92343.1"/>
    </source>
</evidence>
<name>E7QT62_HALPU</name>
<organism evidence="1 2">
    <name type="scientific">Haladaptatus paucihalophilus DX253</name>
    <dbReference type="NCBI Taxonomy" id="797209"/>
    <lineage>
        <taxon>Archaea</taxon>
        <taxon>Methanobacteriati</taxon>
        <taxon>Methanobacteriota</taxon>
        <taxon>Stenosarchaea group</taxon>
        <taxon>Halobacteria</taxon>
        <taxon>Halobacteriales</taxon>
        <taxon>Haladaptataceae</taxon>
        <taxon>Haladaptatus</taxon>
    </lineage>
</organism>
<gene>
    <name evidence="1" type="ORF">ZOD2009_09810</name>
</gene>